<comment type="caution">
    <text evidence="2">The sequence shown here is derived from an EMBL/GenBank/DDBJ whole genome shotgun (WGS) entry which is preliminary data.</text>
</comment>
<feature type="compositionally biased region" description="Acidic residues" evidence="1">
    <location>
        <begin position="325"/>
        <end position="340"/>
    </location>
</feature>
<sequence length="340" mass="36203">MAARQLHYQRLYQVQQLQLQAHYQHVQRQQLQQQLWQQQQQQRPFIQHGQAVVEGGLGGADTHVESLAISQGNQGFFPGSSSRTTLVESETTHGSSPILALAPSREIETAARDVEMGQVPEMMLRGMSLSREEERASLLSLAAGQMNGPELADYHLDVVHGSDKLSLIPSPSPSPSSSSSTSTSSASSSSSTTPSLPSLKSVSTIAQDACQFGSGMPINVETAEVQLVQPSFNLTAVAGIDSDAEKCVALLDKNIVQETAVGASACAAGYRNDDDDDDDDTVSTVTDAKTHASTDQVHSVKGDEDDEEEDAEGGDGYGASHGSPTEEEDEDGGDDRDDNE</sequence>
<accession>A0A9P6KG40</accession>
<evidence type="ECO:0000256" key="1">
    <source>
        <dbReference type="SAM" id="MobiDB-lite"/>
    </source>
</evidence>
<dbReference type="EMBL" id="JAABOA010000636">
    <property type="protein sequence ID" value="KAF9583646.1"/>
    <property type="molecule type" value="Genomic_DNA"/>
</dbReference>
<proteinExistence type="predicted"/>
<protein>
    <submittedName>
        <fullName evidence="2">Uncharacterized protein</fullName>
    </submittedName>
</protein>
<feature type="region of interest" description="Disordered" evidence="1">
    <location>
        <begin position="269"/>
        <end position="340"/>
    </location>
</feature>
<feature type="compositionally biased region" description="Acidic residues" evidence="1">
    <location>
        <begin position="303"/>
        <end position="313"/>
    </location>
</feature>
<gene>
    <name evidence="2" type="ORF">BGW38_008942</name>
</gene>
<evidence type="ECO:0000313" key="3">
    <source>
        <dbReference type="Proteomes" id="UP000780801"/>
    </source>
</evidence>
<feature type="region of interest" description="Disordered" evidence="1">
    <location>
        <begin position="165"/>
        <end position="199"/>
    </location>
</feature>
<keyword evidence="3" id="KW-1185">Reference proteome</keyword>
<organism evidence="2 3">
    <name type="scientific">Lunasporangiospora selenospora</name>
    <dbReference type="NCBI Taxonomy" id="979761"/>
    <lineage>
        <taxon>Eukaryota</taxon>
        <taxon>Fungi</taxon>
        <taxon>Fungi incertae sedis</taxon>
        <taxon>Mucoromycota</taxon>
        <taxon>Mortierellomycotina</taxon>
        <taxon>Mortierellomycetes</taxon>
        <taxon>Mortierellales</taxon>
        <taxon>Mortierellaceae</taxon>
        <taxon>Lunasporangiospora</taxon>
    </lineage>
</organism>
<reference evidence="2" key="1">
    <citation type="journal article" date="2020" name="Fungal Divers.">
        <title>Resolving the Mortierellaceae phylogeny through synthesis of multi-gene phylogenetics and phylogenomics.</title>
        <authorList>
            <person name="Vandepol N."/>
            <person name="Liber J."/>
            <person name="Desiro A."/>
            <person name="Na H."/>
            <person name="Kennedy M."/>
            <person name="Barry K."/>
            <person name="Grigoriev I.V."/>
            <person name="Miller A.N."/>
            <person name="O'Donnell K."/>
            <person name="Stajich J.E."/>
            <person name="Bonito G."/>
        </authorList>
    </citation>
    <scope>NUCLEOTIDE SEQUENCE</scope>
    <source>
        <strain evidence="2">KOD1015</strain>
    </source>
</reference>
<feature type="compositionally biased region" description="Basic and acidic residues" evidence="1">
    <location>
        <begin position="288"/>
        <end position="302"/>
    </location>
</feature>
<dbReference type="Proteomes" id="UP000780801">
    <property type="component" value="Unassembled WGS sequence"/>
</dbReference>
<name>A0A9P6KG40_9FUNG</name>
<evidence type="ECO:0000313" key="2">
    <source>
        <dbReference type="EMBL" id="KAF9583646.1"/>
    </source>
</evidence>
<dbReference type="AlphaFoldDB" id="A0A9P6KG40"/>